<organism evidence="3">
    <name type="scientific">Perkinsus marinus (strain ATCC 50983 / TXsc)</name>
    <dbReference type="NCBI Taxonomy" id="423536"/>
    <lineage>
        <taxon>Eukaryota</taxon>
        <taxon>Sar</taxon>
        <taxon>Alveolata</taxon>
        <taxon>Perkinsozoa</taxon>
        <taxon>Perkinsea</taxon>
        <taxon>Perkinsida</taxon>
        <taxon>Perkinsidae</taxon>
        <taxon>Perkinsus</taxon>
    </lineage>
</organism>
<feature type="region of interest" description="Disordered" evidence="1">
    <location>
        <begin position="113"/>
        <end position="143"/>
    </location>
</feature>
<gene>
    <name evidence="2" type="ORF">Pmar_PMAR012335</name>
</gene>
<feature type="compositionally biased region" description="Basic residues" evidence="1">
    <location>
        <begin position="24"/>
        <end position="33"/>
    </location>
</feature>
<feature type="compositionally biased region" description="Polar residues" evidence="1">
    <location>
        <begin position="123"/>
        <end position="143"/>
    </location>
</feature>
<dbReference type="Proteomes" id="UP000007800">
    <property type="component" value="Unassembled WGS sequence"/>
</dbReference>
<protein>
    <submittedName>
        <fullName evidence="2">Uncharacterized protein</fullName>
    </submittedName>
</protein>
<evidence type="ECO:0000313" key="3">
    <source>
        <dbReference type="Proteomes" id="UP000007800"/>
    </source>
</evidence>
<name>C5K724_PERM5</name>
<dbReference type="InParanoid" id="C5K724"/>
<dbReference type="AlphaFoldDB" id="C5K724"/>
<evidence type="ECO:0000256" key="1">
    <source>
        <dbReference type="SAM" id="MobiDB-lite"/>
    </source>
</evidence>
<reference evidence="2 3" key="1">
    <citation type="submission" date="2008-07" db="EMBL/GenBank/DDBJ databases">
        <authorList>
            <person name="El-Sayed N."/>
            <person name="Caler E."/>
            <person name="Inman J."/>
            <person name="Amedeo P."/>
            <person name="Hass B."/>
            <person name="Wortman J."/>
        </authorList>
    </citation>
    <scope>NUCLEOTIDE SEQUENCE [LARGE SCALE GENOMIC DNA]</scope>
    <source>
        <strain evidence="3">ATCC 50983 / TXsc</strain>
    </source>
</reference>
<dbReference type="EMBL" id="GG671079">
    <property type="protein sequence ID" value="EER19359.1"/>
    <property type="molecule type" value="Genomic_DNA"/>
</dbReference>
<keyword evidence="3" id="KW-1185">Reference proteome</keyword>
<feature type="compositionally biased region" description="Basic and acidic residues" evidence="1">
    <location>
        <begin position="12"/>
        <end position="23"/>
    </location>
</feature>
<sequence length="206" mass="22549">MTPTGKSRVGKGGREGSGKDKGKAKGSKGKASRFRPVEASKDSLPMTRVDTSDPCRTPEPTGVYMVDTHRRSGSTGIDSRTFYLGGTCETREELEQREKRKQQQYRDELQAQLAERQAAKKGTSGSQANTMDGSDGTVSSDSPCSIMSFVMMHSNDEQKKEKQAKVKALLDQQVAEQMKLRAKVERVGGKGSLVAVLEEYMFAFLG</sequence>
<proteinExistence type="predicted"/>
<feature type="region of interest" description="Disordered" evidence="1">
    <location>
        <begin position="1"/>
        <end position="82"/>
    </location>
</feature>
<dbReference type="RefSeq" id="XP_002787563.1">
    <property type="nucleotide sequence ID" value="XM_002787517.1"/>
</dbReference>
<evidence type="ECO:0000313" key="2">
    <source>
        <dbReference type="EMBL" id="EER19359.1"/>
    </source>
</evidence>
<dbReference type="GeneID" id="9039620"/>
<accession>C5K724</accession>